<dbReference type="GO" id="GO:0012505">
    <property type="term" value="C:endomembrane system"/>
    <property type="evidence" value="ECO:0007669"/>
    <property type="project" value="UniProtKB-SubCell"/>
</dbReference>
<evidence type="ECO:0000259" key="4">
    <source>
        <dbReference type="Pfam" id="PF03015"/>
    </source>
</evidence>
<dbReference type="GO" id="GO:0006631">
    <property type="term" value="P:fatty acid metabolic process"/>
    <property type="evidence" value="ECO:0007669"/>
    <property type="project" value="TreeGrafter"/>
</dbReference>
<feature type="domain" description="Fatty acyl-CoA reductase C-terminal" evidence="4">
    <location>
        <begin position="556"/>
        <end position="624"/>
    </location>
</feature>
<organism evidence="7 8">
    <name type="scientific">Choanephora cucurbitarum</name>
    <dbReference type="NCBI Taxonomy" id="101091"/>
    <lineage>
        <taxon>Eukaryota</taxon>
        <taxon>Fungi</taxon>
        <taxon>Fungi incertae sedis</taxon>
        <taxon>Mucoromycota</taxon>
        <taxon>Mucoromycotina</taxon>
        <taxon>Mucoromycetes</taxon>
        <taxon>Mucorales</taxon>
        <taxon>Mucorineae</taxon>
        <taxon>Choanephoraceae</taxon>
        <taxon>Choanephoroideae</taxon>
        <taxon>Choanephora</taxon>
    </lineage>
</organism>
<dbReference type="InterPro" id="IPR002123">
    <property type="entry name" value="Plipid/glycerol_acylTrfase"/>
</dbReference>
<dbReference type="GO" id="GO:0004366">
    <property type="term" value="F:glycerol-3-phosphate O-acyltransferase activity"/>
    <property type="evidence" value="ECO:0007669"/>
    <property type="project" value="TreeGrafter"/>
</dbReference>
<keyword evidence="8" id="KW-1185">Reference proteome</keyword>
<dbReference type="GO" id="GO:0031966">
    <property type="term" value="C:mitochondrial membrane"/>
    <property type="evidence" value="ECO:0007669"/>
    <property type="project" value="TreeGrafter"/>
</dbReference>
<dbReference type="InParanoid" id="A0A1C7N6V0"/>
<comment type="caution">
    <text evidence="7">The sequence shown here is derived from an EMBL/GenBank/DDBJ whole genome shotgun (WGS) entry which is preliminary data.</text>
</comment>
<dbReference type="InterPro" id="IPR022284">
    <property type="entry name" value="GPAT/DHAPAT"/>
</dbReference>
<feature type="region of interest" description="Disordered" evidence="2">
    <location>
        <begin position="943"/>
        <end position="965"/>
    </location>
</feature>
<feature type="domain" description="Phospholipid/glycerol acyltransferase" evidence="3">
    <location>
        <begin position="820"/>
        <end position="939"/>
    </location>
</feature>
<evidence type="ECO:0000313" key="8">
    <source>
        <dbReference type="Proteomes" id="UP000093000"/>
    </source>
</evidence>
<dbReference type="Pfam" id="PF19277">
    <property type="entry name" value="GPAT_C"/>
    <property type="match status" value="1"/>
</dbReference>
<dbReference type="STRING" id="101091.A0A1C7N6V0"/>
<feature type="compositionally biased region" description="Basic and acidic residues" evidence="2">
    <location>
        <begin position="21"/>
        <end position="31"/>
    </location>
</feature>
<evidence type="ECO:0000256" key="1">
    <source>
        <dbReference type="ARBA" id="ARBA00004184"/>
    </source>
</evidence>
<reference evidence="7 8" key="1">
    <citation type="submission" date="2016-03" db="EMBL/GenBank/DDBJ databases">
        <title>Choanephora cucurbitarum.</title>
        <authorList>
            <person name="Min B."/>
            <person name="Park H."/>
            <person name="Park J.-H."/>
            <person name="Shin H.-D."/>
            <person name="Choi I.-G."/>
        </authorList>
    </citation>
    <scope>NUCLEOTIDE SEQUENCE [LARGE SCALE GENOMIC DNA]</scope>
    <source>
        <strain evidence="7 8">KUS-F28377</strain>
    </source>
</reference>
<feature type="region of interest" description="Disordered" evidence="2">
    <location>
        <begin position="1479"/>
        <end position="1502"/>
    </location>
</feature>
<feature type="compositionally biased region" description="Polar residues" evidence="2">
    <location>
        <begin position="1493"/>
        <end position="1502"/>
    </location>
</feature>
<evidence type="ECO:0000259" key="3">
    <source>
        <dbReference type="Pfam" id="PF01553"/>
    </source>
</evidence>
<evidence type="ECO:0000256" key="2">
    <source>
        <dbReference type="SAM" id="MobiDB-lite"/>
    </source>
</evidence>
<evidence type="ECO:0008006" key="9">
    <source>
        <dbReference type="Google" id="ProtNLM"/>
    </source>
</evidence>
<accession>A0A1C7N6V0</accession>
<evidence type="ECO:0000259" key="6">
    <source>
        <dbReference type="Pfam" id="PF19277"/>
    </source>
</evidence>
<feature type="region of interest" description="Disordered" evidence="2">
    <location>
        <begin position="1"/>
        <end position="97"/>
    </location>
</feature>
<name>A0A1C7N6V0_9FUNG</name>
<feature type="compositionally biased region" description="Basic and acidic residues" evidence="2">
    <location>
        <begin position="1"/>
        <end position="11"/>
    </location>
</feature>
<evidence type="ECO:0000259" key="5">
    <source>
        <dbReference type="Pfam" id="PF07993"/>
    </source>
</evidence>
<dbReference type="InterPro" id="IPR045520">
    <property type="entry name" value="GPAT/DHAPAT_C"/>
</dbReference>
<dbReference type="Pfam" id="PF03015">
    <property type="entry name" value="Sterile"/>
    <property type="match status" value="1"/>
</dbReference>
<protein>
    <recommendedName>
        <fullName evidence="9">Fatty acyl-CoA reductase</fullName>
    </recommendedName>
</protein>
<evidence type="ECO:0000313" key="7">
    <source>
        <dbReference type="EMBL" id="OBZ84885.1"/>
    </source>
</evidence>
<dbReference type="InterPro" id="IPR033640">
    <property type="entry name" value="FAR_C"/>
</dbReference>
<dbReference type="GO" id="GO:0019432">
    <property type="term" value="P:triglyceride biosynthetic process"/>
    <property type="evidence" value="ECO:0007669"/>
    <property type="project" value="TreeGrafter"/>
</dbReference>
<dbReference type="GO" id="GO:0008654">
    <property type="term" value="P:phospholipid biosynthetic process"/>
    <property type="evidence" value="ECO:0007669"/>
    <property type="project" value="TreeGrafter"/>
</dbReference>
<dbReference type="OrthoDB" id="429813at2759"/>
<dbReference type="InterPro" id="IPR013120">
    <property type="entry name" value="FAR_NAD-bd"/>
</dbReference>
<dbReference type="CDD" id="cd05236">
    <property type="entry name" value="FAR-N_SDR_e"/>
    <property type="match status" value="1"/>
</dbReference>
<proteinExistence type="predicted"/>
<feature type="domain" description="Thioester reductase (TE)" evidence="5">
    <location>
        <begin position="120"/>
        <end position="417"/>
    </location>
</feature>
<sequence>MTEPIEDRQVESNEEETLTLTERDEDHDQKSTTHSLEAPPAATLDNSNPSDDDTPTIMINDQATPTPHGSTHSQDDDTTSSNNSTIAPDDSVNEQDYQPTLSEFKGPIVDFYRHKNILMTGVTGFVGKAVLWKLIKALQQDIGQIYILVRSGSIKKSKIGRPSERLRNEIFNNKAFLILRRMMGKTTFDSIVKNKIVPISGDLISPDLSISETDRENIINHVHIVIHCAATLNYNERLDLALETNTLGTLRMMDLADECKHMEAFVHMSLAYTDPSLPDGHVQERVYPMPLGDPEELLTEIVDLELQDIPKMTQRILSFYPHTYAFTKSLTEHLIMKRVDLNRIEEAQGGKAQWPIAIVRATQVSAGAFEPLPGWVDGVTGANGTVFLMSQGIQVLQADMGPMPADIVPVDYLVRVILGTAASMKPPGHRFLLPYNEKLDDGMDSESIIMPNVQYFPYIYQVSASGFDETTWYHAYDSIRSYWLRNTKRILPSAQDYFGANRSLFKAKFFMKYSLPQSLSSVTSALGGIHQIGGQATHGGGRFSGASQQSSDANLLNRSLELASRVVDAVQPFLRHRWIFDHQNVKQLEQSMAHDPQFHLQQFKHMEWNTYMINFAFGTHAYLHPSPPMGLRNISVPDGWACALYLPPGVTQHSIIDKQIESVVFSASDIQKRTERMLAELVASLEKPGQETRDKKKMEEWVNDFDASLDDWCHDDSDILKNKDNMLHLGHWVDPSESHEEHVRIEVLNDRRVGQSIKQIIETSGVPQKTVVGESLKILQRMKERTQLPYIWSAGAFLNALFKRLFTSLRVNKLDIARLKEQMQDKNVVYVPVSKTIIDQLLVWYICLRYQLPVPAIVCDEALALLGPISDILRISGAYFVRRDQATRSPLNTAVAAAYTEVLLKEHGALSMVIERARSRTGRLQTPYHDGLMNMIIEGTIGHNQEPNQHHHLPASPASSISGASVGPKRDTLLVPINITYEKIPELRTLIDQVLDQKPRSITVTSSFLRPSATVADRAASKESQASLEKGKYGRAFVGFGELIDVRQAAQEATIASNKRSSTIAVREDDRVADHVARKVQRGQHEAAVVSPVSLVAVTLLFGRAAGGITMGKMYKHVSWLRQELLDKRINVDWQPDEDVSTIVAYALDLLDARHNVTMDGKRITDQTVVRIVEHADNVMDLSYMASQLIEIFLPEALFSVVYLSGSTQDGFTREDLFAQFTFLVRLFKHEFVYPWAREERFDMMMDWFVKKNLLVVEHDRYTKVVTLENNELEYTRVCLLASFIYPTLDAYWITSCSLSALRDLPFMPRKIVPVLSQWIAAHLITGRRTLYREVLSTEASQNAVDNFLAIGFIEAVHPKSKLSPDAQILLLELGVTTNEDLVMVSHTKHPDDSSTTQEILYQLADIASLCHEIEKYRYMTDHANLQHNAQVFDKCQNQIRSILRADKSYASQHGMVLDKEEDQMIQLVYSLKAASATPIPNDDGSSKHSRRVSQAYNLKSS</sequence>
<dbReference type="SUPFAM" id="SSF51735">
    <property type="entry name" value="NAD(P)-binding Rossmann-fold domains"/>
    <property type="match status" value="1"/>
</dbReference>
<dbReference type="PANTHER" id="PTHR12563:SF17">
    <property type="entry name" value="DIHYDROXYACETONE PHOSPHATE ACYLTRANSFERASE"/>
    <property type="match status" value="1"/>
</dbReference>
<feature type="compositionally biased region" description="Low complexity" evidence="2">
    <location>
        <begin position="954"/>
        <end position="965"/>
    </location>
</feature>
<feature type="domain" description="GPAT/DHAPAT C-terminal" evidence="6">
    <location>
        <begin position="1027"/>
        <end position="1355"/>
    </location>
</feature>
<dbReference type="Proteomes" id="UP000093000">
    <property type="component" value="Unassembled WGS sequence"/>
</dbReference>
<dbReference type="Pfam" id="PF01553">
    <property type="entry name" value="Acyltransferase"/>
    <property type="match status" value="1"/>
</dbReference>
<comment type="subcellular location">
    <subcellularLocation>
        <location evidence="1">Endomembrane system</location>
        <topology evidence="1">Peripheral membrane protein</topology>
    </subcellularLocation>
</comment>
<dbReference type="Pfam" id="PF07993">
    <property type="entry name" value="NAD_binding_4"/>
    <property type="match status" value="1"/>
</dbReference>
<dbReference type="Gene3D" id="3.40.50.720">
    <property type="entry name" value="NAD(P)-binding Rossmann-like Domain"/>
    <property type="match status" value="1"/>
</dbReference>
<dbReference type="EMBL" id="LUGH01000458">
    <property type="protein sequence ID" value="OBZ84885.1"/>
    <property type="molecule type" value="Genomic_DNA"/>
</dbReference>
<gene>
    <name evidence="7" type="ORF">A0J61_07061</name>
</gene>
<dbReference type="PANTHER" id="PTHR12563">
    <property type="entry name" value="GLYCEROL-3-PHOSPHATE ACYLTRANSFERASE"/>
    <property type="match status" value="1"/>
</dbReference>
<feature type="compositionally biased region" description="Polar residues" evidence="2">
    <location>
        <begin position="57"/>
        <end position="72"/>
    </location>
</feature>
<dbReference type="GO" id="GO:0006072">
    <property type="term" value="P:glycerol-3-phosphate metabolic process"/>
    <property type="evidence" value="ECO:0007669"/>
    <property type="project" value="TreeGrafter"/>
</dbReference>
<dbReference type="InterPro" id="IPR036291">
    <property type="entry name" value="NAD(P)-bd_dom_sf"/>
</dbReference>